<gene>
    <name evidence="2" type="primary">impJ</name>
    <name evidence="2" type="ORF">So717_26580</name>
</gene>
<evidence type="ECO:0000313" key="3">
    <source>
        <dbReference type="Proteomes" id="UP000436522"/>
    </source>
</evidence>
<keyword evidence="3" id="KW-1185">Reference proteome</keyword>
<name>A0A640VVI2_9RHOB</name>
<protein>
    <submittedName>
        <fullName evidence="2">Type VI secretion protein</fullName>
    </submittedName>
</protein>
<dbReference type="RefSeq" id="WP_159978127.1">
    <property type="nucleotide sequence ID" value="NZ_BLIV01000005.1"/>
</dbReference>
<dbReference type="Proteomes" id="UP000436522">
    <property type="component" value="Unassembled WGS sequence"/>
</dbReference>
<organism evidence="2 3">
    <name type="scientific">Roseobacter cerasinus</name>
    <dbReference type="NCBI Taxonomy" id="2602289"/>
    <lineage>
        <taxon>Bacteria</taxon>
        <taxon>Pseudomonadati</taxon>
        <taxon>Pseudomonadota</taxon>
        <taxon>Alphaproteobacteria</taxon>
        <taxon>Rhodobacterales</taxon>
        <taxon>Roseobacteraceae</taxon>
        <taxon>Roseobacter</taxon>
    </lineage>
</organism>
<dbReference type="InterPro" id="IPR010263">
    <property type="entry name" value="T6SS_TssK"/>
</dbReference>
<feature type="region of interest" description="Disordered" evidence="1">
    <location>
        <begin position="109"/>
        <end position="131"/>
    </location>
</feature>
<dbReference type="EMBL" id="BLIV01000005">
    <property type="protein sequence ID" value="GFE50905.1"/>
    <property type="molecule type" value="Genomic_DNA"/>
</dbReference>
<evidence type="ECO:0000313" key="2">
    <source>
        <dbReference type="EMBL" id="GFE50905.1"/>
    </source>
</evidence>
<evidence type="ECO:0000256" key="1">
    <source>
        <dbReference type="SAM" id="MobiDB-lite"/>
    </source>
</evidence>
<dbReference type="Pfam" id="PF05936">
    <property type="entry name" value="T6SS_VasE"/>
    <property type="match status" value="1"/>
</dbReference>
<comment type="caution">
    <text evidence="2">The sequence shown here is derived from an EMBL/GenBank/DDBJ whole genome shotgun (WGS) entry which is preliminary data.</text>
</comment>
<reference evidence="2 3" key="1">
    <citation type="submission" date="2019-12" db="EMBL/GenBank/DDBJ databases">
        <title>Roseobacter cerasinus sp. nov., isolated from seawater around aquaculture.</title>
        <authorList>
            <person name="Muramatsu S."/>
            <person name="Takabe Y."/>
            <person name="Mori K."/>
            <person name="Takaichi S."/>
            <person name="Hanada S."/>
        </authorList>
    </citation>
    <scope>NUCLEOTIDE SEQUENCE [LARGE SCALE GENOMIC DNA]</scope>
    <source>
        <strain evidence="2 3">AI77</strain>
    </source>
</reference>
<proteinExistence type="predicted"/>
<accession>A0A640VVI2</accession>
<dbReference type="PANTHER" id="PTHR35566:SF1">
    <property type="entry name" value="TYPE VI SECRETION SYSTEM BASEPLATE COMPONENT TSSK1"/>
    <property type="match status" value="1"/>
</dbReference>
<sequence>MKTDNRVAWTEGMFLRPQHFQQADRWVERLIRDRTEPLVPYPWGLTQIALDRAALGVGRVALTAIAGIMPDGTPFAAPDQADLPAPVQLAEGSGATTIYLALPMHQAGQPEYGPEGGSSAARHSRTDYEAADANADADFTAPVTVGRLALSLKTEAQDREGFECLPIARVAETRADLSVILEEDMVPPVLSFGAAPRLRGYLTELLGLLKHRAVAIARRMGDPSIRGGAEFGDYMMLQALNRATPQIAHMEAQAAQLHPETVYRMLAELAGELATFTAEDSLAPDLAPYVHMTPEATFAPVMEVLRRALSAVLDQSATPIPLEQRRHGVRVGMIADAALRQEAGMVLAARADIPQEQLRRALPNQIKVGPVDRISELVNVALPGVPVRPLPVAPRQLPYRASTVYFELDTQDEMWRATSDSGAVAIHLASEFPGIEMELWGVRA</sequence>
<dbReference type="PANTHER" id="PTHR35566">
    <property type="entry name" value="BLR3599 PROTEIN"/>
    <property type="match status" value="1"/>
</dbReference>
<dbReference type="NCBIfam" id="TIGR03353">
    <property type="entry name" value="VI_chp_4"/>
    <property type="match status" value="1"/>
</dbReference>
<dbReference type="AlphaFoldDB" id="A0A640VVI2"/>
<dbReference type="OrthoDB" id="9775333at2"/>